<protein>
    <recommendedName>
        <fullName evidence="3">16S rRNA (uracil(1498)-N(3))-methyltransferase</fullName>
        <ecNumber evidence="3">2.1.1.193</ecNumber>
    </recommendedName>
</protein>
<dbReference type="InterPro" id="IPR006700">
    <property type="entry name" value="RsmE"/>
</dbReference>
<accession>A0A644UHC6</accession>
<dbReference type="PANTHER" id="PTHR30027">
    <property type="entry name" value="RIBOSOMAL RNA SMALL SUBUNIT METHYLTRANSFERASE E"/>
    <property type="match status" value="1"/>
</dbReference>
<keyword evidence="8" id="KW-0949">S-adenosyl-L-methionine</keyword>
<evidence type="ECO:0000256" key="4">
    <source>
        <dbReference type="ARBA" id="ARBA00022490"/>
    </source>
</evidence>
<dbReference type="PIRSF" id="PIRSF015601">
    <property type="entry name" value="MTase_slr0722"/>
    <property type="match status" value="1"/>
</dbReference>
<evidence type="ECO:0000256" key="8">
    <source>
        <dbReference type="ARBA" id="ARBA00022691"/>
    </source>
</evidence>
<reference evidence="13" key="1">
    <citation type="submission" date="2019-08" db="EMBL/GenBank/DDBJ databases">
        <authorList>
            <person name="Kucharzyk K."/>
            <person name="Murdoch R.W."/>
            <person name="Higgins S."/>
            <person name="Loffler F."/>
        </authorList>
    </citation>
    <scope>NUCLEOTIDE SEQUENCE</scope>
</reference>
<evidence type="ECO:0000259" key="11">
    <source>
        <dbReference type="Pfam" id="PF04452"/>
    </source>
</evidence>
<sequence>MHRFFLPASFAELMTITGKDAHHISHVLRMKVGQQLQIVSNDQVSALMEIEAITEAVVSVRLVEKLAAFNEPSVRIILAQGLPKSDKMDFIVQKAVEMGVSEIIPVAMDNCVVQLDTEKARKKTERWQKIVEEAAKQSKREIVPQVSRPLTLKQLLVLKQGVKLKIVAYEVEDRRGLKELLQSQKSVKEILLLIGPEGGISKEELDLLKEGGMTSVSLGKRILRTETAGLATVAAILYETGDFGG</sequence>
<evidence type="ECO:0000259" key="12">
    <source>
        <dbReference type="Pfam" id="PF20260"/>
    </source>
</evidence>
<dbReference type="InterPro" id="IPR015947">
    <property type="entry name" value="PUA-like_sf"/>
</dbReference>
<gene>
    <name evidence="13" type="primary">rsmE_7</name>
    <name evidence="13" type="ORF">SDC9_24262</name>
</gene>
<dbReference type="NCBIfam" id="NF008692">
    <property type="entry name" value="PRK11713.1-5"/>
    <property type="match status" value="1"/>
</dbReference>
<proteinExistence type="inferred from homology"/>
<evidence type="ECO:0000256" key="3">
    <source>
        <dbReference type="ARBA" id="ARBA00012328"/>
    </source>
</evidence>
<evidence type="ECO:0000256" key="7">
    <source>
        <dbReference type="ARBA" id="ARBA00022679"/>
    </source>
</evidence>
<evidence type="ECO:0000313" key="13">
    <source>
        <dbReference type="EMBL" id="MPL78398.1"/>
    </source>
</evidence>
<dbReference type="Gene3D" id="3.40.1280.10">
    <property type="match status" value="1"/>
</dbReference>
<dbReference type="Pfam" id="PF04452">
    <property type="entry name" value="Methyltrans_RNA"/>
    <property type="match status" value="1"/>
</dbReference>
<dbReference type="SUPFAM" id="SSF88697">
    <property type="entry name" value="PUA domain-like"/>
    <property type="match status" value="1"/>
</dbReference>
<dbReference type="SUPFAM" id="SSF75217">
    <property type="entry name" value="alpha/beta knot"/>
    <property type="match status" value="1"/>
</dbReference>
<feature type="domain" description="Ribosomal RNA small subunit methyltransferase E methyltransferase" evidence="11">
    <location>
        <begin position="71"/>
        <end position="236"/>
    </location>
</feature>
<comment type="subcellular location">
    <subcellularLocation>
        <location evidence="1">Cytoplasm</location>
    </subcellularLocation>
</comment>
<dbReference type="GO" id="GO:0070042">
    <property type="term" value="F:rRNA (uridine-N3-)-methyltransferase activity"/>
    <property type="evidence" value="ECO:0007669"/>
    <property type="project" value="TreeGrafter"/>
</dbReference>
<evidence type="ECO:0000256" key="2">
    <source>
        <dbReference type="ARBA" id="ARBA00005528"/>
    </source>
</evidence>
<comment type="function">
    <text evidence="9">Specifically methylates the N3 position of the uracil ring of uridine 1498 (m3U1498) in 16S rRNA. Acts on the fully assembled 30S ribosomal subunit.</text>
</comment>
<dbReference type="InterPro" id="IPR046887">
    <property type="entry name" value="RsmE_PUA-like"/>
</dbReference>
<organism evidence="13">
    <name type="scientific">bioreactor metagenome</name>
    <dbReference type="NCBI Taxonomy" id="1076179"/>
    <lineage>
        <taxon>unclassified sequences</taxon>
        <taxon>metagenomes</taxon>
        <taxon>ecological metagenomes</taxon>
    </lineage>
</organism>
<comment type="caution">
    <text evidence="13">The sequence shown here is derived from an EMBL/GenBank/DDBJ whole genome shotgun (WGS) entry which is preliminary data.</text>
</comment>
<comment type="similarity">
    <text evidence="2">Belongs to the RNA methyltransferase RsmE family.</text>
</comment>
<feature type="domain" description="Ribosomal RNA small subunit methyltransferase E PUA-like" evidence="12">
    <location>
        <begin position="16"/>
        <end position="54"/>
    </location>
</feature>
<dbReference type="AlphaFoldDB" id="A0A644UHC6"/>
<dbReference type="InterPro" id="IPR029026">
    <property type="entry name" value="tRNA_m1G_MTases_N"/>
</dbReference>
<comment type="catalytic activity">
    <reaction evidence="10">
        <text>uridine(1498) in 16S rRNA + S-adenosyl-L-methionine = N(3)-methyluridine(1498) in 16S rRNA + S-adenosyl-L-homocysteine + H(+)</text>
        <dbReference type="Rhea" id="RHEA:42920"/>
        <dbReference type="Rhea" id="RHEA-COMP:10283"/>
        <dbReference type="Rhea" id="RHEA-COMP:10284"/>
        <dbReference type="ChEBI" id="CHEBI:15378"/>
        <dbReference type="ChEBI" id="CHEBI:57856"/>
        <dbReference type="ChEBI" id="CHEBI:59789"/>
        <dbReference type="ChEBI" id="CHEBI:65315"/>
        <dbReference type="ChEBI" id="CHEBI:74502"/>
        <dbReference type="EC" id="2.1.1.193"/>
    </reaction>
</comment>
<dbReference type="GO" id="GO:0070475">
    <property type="term" value="P:rRNA base methylation"/>
    <property type="evidence" value="ECO:0007669"/>
    <property type="project" value="TreeGrafter"/>
</dbReference>
<dbReference type="NCBIfam" id="TIGR00046">
    <property type="entry name" value="RsmE family RNA methyltransferase"/>
    <property type="match status" value="1"/>
</dbReference>
<evidence type="ECO:0000256" key="9">
    <source>
        <dbReference type="ARBA" id="ARBA00025699"/>
    </source>
</evidence>
<name>A0A644UHC6_9ZZZZ</name>
<keyword evidence="6 13" id="KW-0489">Methyltransferase</keyword>
<dbReference type="EMBL" id="VSSQ01000116">
    <property type="protein sequence ID" value="MPL78398.1"/>
    <property type="molecule type" value="Genomic_DNA"/>
</dbReference>
<keyword evidence="5" id="KW-0698">rRNA processing</keyword>
<dbReference type="PANTHER" id="PTHR30027:SF3">
    <property type="entry name" value="16S RRNA (URACIL(1498)-N(3))-METHYLTRANSFERASE"/>
    <property type="match status" value="1"/>
</dbReference>
<keyword evidence="7 13" id="KW-0808">Transferase</keyword>
<keyword evidence="4" id="KW-0963">Cytoplasm</keyword>
<evidence type="ECO:0000256" key="10">
    <source>
        <dbReference type="ARBA" id="ARBA00047944"/>
    </source>
</evidence>
<evidence type="ECO:0000256" key="1">
    <source>
        <dbReference type="ARBA" id="ARBA00004496"/>
    </source>
</evidence>
<evidence type="ECO:0000256" key="5">
    <source>
        <dbReference type="ARBA" id="ARBA00022552"/>
    </source>
</evidence>
<evidence type="ECO:0000256" key="6">
    <source>
        <dbReference type="ARBA" id="ARBA00022603"/>
    </source>
</evidence>
<dbReference type="Gene3D" id="2.40.240.20">
    <property type="entry name" value="Hypothetical PUA domain-like, domain 1"/>
    <property type="match status" value="1"/>
</dbReference>
<dbReference type="CDD" id="cd18084">
    <property type="entry name" value="RsmE-like"/>
    <property type="match status" value="1"/>
</dbReference>
<dbReference type="EC" id="2.1.1.193" evidence="3"/>
<dbReference type="InterPro" id="IPR046886">
    <property type="entry name" value="RsmE_MTase_dom"/>
</dbReference>
<dbReference type="Pfam" id="PF20260">
    <property type="entry name" value="PUA_4"/>
    <property type="match status" value="1"/>
</dbReference>
<dbReference type="GO" id="GO:0005737">
    <property type="term" value="C:cytoplasm"/>
    <property type="evidence" value="ECO:0007669"/>
    <property type="project" value="UniProtKB-SubCell"/>
</dbReference>
<dbReference type="InterPro" id="IPR029028">
    <property type="entry name" value="Alpha/beta_knot_MTases"/>
</dbReference>